<dbReference type="InterPro" id="IPR023696">
    <property type="entry name" value="Ureohydrolase_dom_sf"/>
</dbReference>
<proteinExistence type="inferred from homology"/>
<keyword evidence="5" id="KW-1185">Reference proteome</keyword>
<dbReference type="PANTHER" id="PTHR11358">
    <property type="entry name" value="ARGINASE/AGMATINASE"/>
    <property type="match status" value="1"/>
</dbReference>
<dbReference type="RefSeq" id="WP_235891482.1">
    <property type="nucleotide sequence ID" value="NZ_FXTO01000017.1"/>
</dbReference>
<dbReference type="PANTHER" id="PTHR11358:SF26">
    <property type="entry name" value="GUANIDINO ACID HYDROLASE, MITOCHONDRIAL"/>
    <property type="match status" value="1"/>
</dbReference>
<evidence type="ECO:0000256" key="1">
    <source>
        <dbReference type="ARBA" id="ARBA00022723"/>
    </source>
</evidence>
<reference evidence="4 5" key="1">
    <citation type="submission" date="2017-05" db="EMBL/GenBank/DDBJ databases">
        <authorList>
            <person name="Varghese N."/>
            <person name="Submissions S."/>
        </authorList>
    </citation>
    <scope>NUCLEOTIDE SEQUENCE [LARGE SCALE GENOMIC DNA]</scope>
    <source>
        <strain evidence="4 5">DSM 29506</strain>
    </source>
</reference>
<evidence type="ECO:0000313" key="4">
    <source>
        <dbReference type="EMBL" id="SMO84026.1"/>
    </source>
</evidence>
<evidence type="ECO:0000313" key="5">
    <source>
        <dbReference type="Proteomes" id="UP000316030"/>
    </source>
</evidence>
<dbReference type="GO" id="GO:0046872">
    <property type="term" value="F:metal ion binding"/>
    <property type="evidence" value="ECO:0007669"/>
    <property type="project" value="UniProtKB-KW"/>
</dbReference>
<dbReference type="AlphaFoldDB" id="A0A521EJD4"/>
<keyword evidence="2" id="KW-0378">Hydrolase</keyword>
<dbReference type="InterPro" id="IPR006035">
    <property type="entry name" value="Ureohydrolase"/>
</dbReference>
<keyword evidence="1" id="KW-0479">Metal-binding</keyword>
<dbReference type="Pfam" id="PF00491">
    <property type="entry name" value="Arginase"/>
    <property type="match status" value="1"/>
</dbReference>
<organism evidence="4 5">
    <name type="scientific">Thalassovita litoralis</name>
    <dbReference type="NCBI Taxonomy" id="1010611"/>
    <lineage>
        <taxon>Bacteria</taxon>
        <taxon>Pseudomonadati</taxon>
        <taxon>Pseudomonadota</taxon>
        <taxon>Alphaproteobacteria</taxon>
        <taxon>Rhodobacterales</taxon>
        <taxon>Roseobacteraceae</taxon>
        <taxon>Thalassovita</taxon>
    </lineage>
</organism>
<protein>
    <submittedName>
        <fullName evidence="4">Agmatinase</fullName>
    </submittedName>
</protein>
<sequence>MPAYGVNCGQVAVVAQCKGMKMADLAKMFGAHGAGGFLGFPVRSSAKGAQIAVIGAGSATPYDSVGAYCMDGPAAIRAGVADYTANAHHMNFDLMGPVLPPDVAAVDLGDLPVRADDSAAARRLIRDTVVDVLDAGAVPVLLGGDDSLPTPMLEAFEGRGPLVILQIDAHIDWRDEVDGERLGLSSTMRRASEMAHVQRIVQVGARGIGSARVSDYEDAKHWGAQFVTGVEVSRNGVQRAIDLIPEGSDVVICFDCDALDPSVMPAVIAPTAGGLTYAQALELIEAVAAKARIAAFDLVEFMPAADINGLGARTAGQLAAAVVGLIARQAR</sequence>
<evidence type="ECO:0000256" key="3">
    <source>
        <dbReference type="PROSITE-ProRule" id="PRU00742"/>
    </source>
</evidence>
<dbReference type="GO" id="GO:0008783">
    <property type="term" value="F:agmatinase activity"/>
    <property type="evidence" value="ECO:0007669"/>
    <property type="project" value="TreeGrafter"/>
</dbReference>
<dbReference type="EMBL" id="FXTO01000017">
    <property type="protein sequence ID" value="SMO84026.1"/>
    <property type="molecule type" value="Genomic_DNA"/>
</dbReference>
<dbReference type="PROSITE" id="PS51409">
    <property type="entry name" value="ARGINASE_2"/>
    <property type="match status" value="1"/>
</dbReference>
<accession>A0A521EJD4</accession>
<dbReference type="Proteomes" id="UP000316030">
    <property type="component" value="Unassembled WGS sequence"/>
</dbReference>
<dbReference type="SUPFAM" id="SSF52768">
    <property type="entry name" value="Arginase/deacetylase"/>
    <property type="match status" value="1"/>
</dbReference>
<comment type="similarity">
    <text evidence="3">Belongs to the arginase family.</text>
</comment>
<evidence type="ECO:0000256" key="2">
    <source>
        <dbReference type="ARBA" id="ARBA00022801"/>
    </source>
</evidence>
<name>A0A521EJD4_9RHOB</name>
<dbReference type="PIRSF" id="PIRSF036979">
    <property type="entry name" value="Arginase"/>
    <property type="match status" value="1"/>
</dbReference>
<gene>
    <name evidence="4" type="ORF">SAMN06265173_11711</name>
</gene>
<dbReference type="Gene3D" id="3.40.800.10">
    <property type="entry name" value="Ureohydrolase domain"/>
    <property type="match status" value="1"/>
</dbReference>
<dbReference type="GO" id="GO:0033389">
    <property type="term" value="P:putrescine biosynthetic process from arginine, via agmatine"/>
    <property type="evidence" value="ECO:0007669"/>
    <property type="project" value="TreeGrafter"/>
</dbReference>